<sequence>MLKKIMIMMLLFIVAGCQRQENLQETPIHTSIQLFSTLTGNLVQTHDESYKEYVELFHDLFKEKATYEKFLGLKNMTGSTGVSYSNFVMMQLDNGEMILVSFVPWPEEDRYEIYDIYLVPDSVKYYFEDIQN</sequence>
<accession>A0A6G2CFZ4</accession>
<dbReference type="AlphaFoldDB" id="A0A6G2CFZ4"/>
<dbReference type="EMBL" id="WMQV01000033">
    <property type="protein sequence ID" value="MTL95162.1"/>
    <property type="molecule type" value="Genomic_DNA"/>
</dbReference>
<dbReference type="RefSeq" id="WP_129821761.1">
    <property type="nucleotide sequence ID" value="NZ_JAMQUT010000048.1"/>
</dbReference>
<protein>
    <submittedName>
        <fullName evidence="1">Uncharacterized protein</fullName>
    </submittedName>
</protein>
<name>A0A6G2CFZ4_9FIRM</name>
<reference evidence="1" key="1">
    <citation type="journal article" date="2019" name="Nat. Med.">
        <title>A library of human gut bacterial isolates paired with longitudinal multiomics data enables mechanistic microbiome research.</title>
        <authorList>
            <person name="Poyet M."/>
            <person name="Groussin M."/>
            <person name="Gibbons S.M."/>
            <person name="Avila-Pacheco J."/>
            <person name="Jiang X."/>
            <person name="Kearney S.M."/>
            <person name="Perrotta A.R."/>
            <person name="Berdy B."/>
            <person name="Zhao S."/>
            <person name="Lieberman T.D."/>
            <person name="Swanson P.K."/>
            <person name="Smith M."/>
            <person name="Roesemann S."/>
            <person name="Alexander J.E."/>
            <person name="Rich S.A."/>
            <person name="Livny J."/>
            <person name="Vlamakis H."/>
            <person name="Clish C."/>
            <person name="Bullock K."/>
            <person name="Deik A."/>
            <person name="Scott J."/>
            <person name="Pierce K.A."/>
            <person name="Xavier R.J."/>
            <person name="Alm E.J."/>
        </authorList>
    </citation>
    <scope>NUCLEOTIDE SEQUENCE</scope>
    <source>
        <strain evidence="1">BIOML-A179</strain>
    </source>
</reference>
<evidence type="ECO:0000313" key="1">
    <source>
        <dbReference type="EMBL" id="MTL95162.1"/>
    </source>
</evidence>
<gene>
    <name evidence="1" type="ORF">GMA64_11530</name>
</gene>
<proteinExistence type="predicted"/>
<dbReference type="PROSITE" id="PS51257">
    <property type="entry name" value="PROKAR_LIPOPROTEIN"/>
    <property type="match status" value="1"/>
</dbReference>
<comment type="caution">
    <text evidence="1">The sequence shown here is derived from an EMBL/GenBank/DDBJ whole genome shotgun (WGS) entry which is preliminary data.</text>
</comment>
<organism evidence="1">
    <name type="scientific">Turicibacter sanguinis</name>
    <dbReference type="NCBI Taxonomy" id="154288"/>
    <lineage>
        <taxon>Bacteria</taxon>
        <taxon>Bacillati</taxon>
        <taxon>Bacillota</taxon>
        <taxon>Erysipelotrichia</taxon>
        <taxon>Erysipelotrichales</taxon>
        <taxon>Turicibacteraceae</taxon>
        <taxon>Turicibacter</taxon>
    </lineage>
</organism>